<name>C8WST9_ALIAD</name>
<organism evidence="10 11">
    <name type="scientific">Alicyclobacillus acidocaldarius subsp. acidocaldarius (strain ATCC 27009 / DSM 446 / BCRC 14685 / JCM 5260 / KCTC 1825 / NBRC 15652 / NCIMB 11725 / NRRL B-14509 / 104-IA)</name>
    <name type="common">Bacillus acidocaldarius</name>
    <dbReference type="NCBI Taxonomy" id="521098"/>
    <lineage>
        <taxon>Bacteria</taxon>
        <taxon>Bacillati</taxon>
        <taxon>Bacillota</taxon>
        <taxon>Bacilli</taxon>
        <taxon>Bacillales</taxon>
        <taxon>Alicyclobacillaceae</taxon>
        <taxon>Alicyclobacillus</taxon>
    </lineage>
</organism>
<keyword evidence="4" id="KW-0731">Sigma factor</keyword>
<evidence type="ECO:0000256" key="7">
    <source>
        <dbReference type="ARBA" id="ARBA00024701"/>
    </source>
</evidence>
<dbReference type="GO" id="GO:0016987">
    <property type="term" value="F:sigma factor activity"/>
    <property type="evidence" value="ECO:0007669"/>
    <property type="project" value="UniProtKB-KW"/>
</dbReference>
<dbReference type="STRING" id="521098.Aaci_0544"/>
<dbReference type="InterPro" id="IPR039425">
    <property type="entry name" value="RNA_pol_sigma-70-like"/>
</dbReference>
<evidence type="ECO:0000256" key="5">
    <source>
        <dbReference type="ARBA" id="ARBA00023125"/>
    </source>
</evidence>
<keyword evidence="11" id="KW-1185">Reference proteome</keyword>
<dbReference type="GO" id="GO:0006352">
    <property type="term" value="P:DNA-templated transcription initiation"/>
    <property type="evidence" value="ECO:0007669"/>
    <property type="project" value="InterPro"/>
</dbReference>
<keyword evidence="5" id="KW-0238">DNA-binding</keyword>
<proteinExistence type="inferred from homology"/>
<reference evidence="10 11" key="2">
    <citation type="journal article" date="2010" name="Stand. Genomic Sci.">
        <title>Complete genome sequence of Alicyclobacillus acidocaldarius type strain (104-IA).</title>
        <authorList>
            <person name="Mavromatis K."/>
            <person name="Sikorski J."/>
            <person name="Lapidus A."/>
            <person name="Glavina Del Rio T."/>
            <person name="Copeland A."/>
            <person name="Tice H."/>
            <person name="Cheng J.F."/>
            <person name="Lucas S."/>
            <person name="Chen F."/>
            <person name="Nolan M."/>
            <person name="Bruce D."/>
            <person name="Goodwin L."/>
            <person name="Pitluck S."/>
            <person name="Ivanova N."/>
            <person name="Ovchinnikova G."/>
            <person name="Pati A."/>
            <person name="Chen A."/>
            <person name="Palaniappan K."/>
            <person name="Land M."/>
            <person name="Hauser L."/>
            <person name="Chang Y.J."/>
            <person name="Jeffries C.D."/>
            <person name="Chain P."/>
            <person name="Meincke L."/>
            <person name="Sims D."/>
            <person name="Chertkov O."/>
            <person name="Han C."/>
            <person name="Brettin T."/>
            <person name="Detter J.C."/>
            <person name="Wahrenburg C."/>
            <person name="Rohde M."/>
            <person name="Pukall R."/>
            <person name="Goker M."/>
            <person name="Bristow J."/>
            <person name="Eisen J.A."/>
            <person name="Markowitz V."/>
            <person name="Hugenholtz P."/>
            <person name="Klenk H.P."/>
            <person name="Kyrpides N.C."/>
        </authorList>
    </citation>
    <scope>NUCLEOTIDE SEQUENCE [LARGE SCALE GENOMIC DNA]</scope>
    <source>
        <strain evidence="11">ATCC 27009 / DSM 446 / BCRC 14685 / JCM 5260 / KCTC 1825 / NBRC 15652 / NCIMB 11725 / NRRL B-14509 / 104-IA</strain>
    </source>
</reference>
<dbReference type="PANTHER" id="PTHR43133">
    <property type="entry name" value="RNA POLYMERASE ECF-TYPE SIGMA FACTO"/>
    <property type="match status" value="1"/>
</dbReference>
<feature type="domain" description="RNA polymerase sigma factor 70 region 4 type 2" evidence="9">
    <location>
        <begin position="155"/>
        <end position="196"/>
    </location>
</feature>
<dbReference type="InterPro" id="IPR036388">
    <property type="entry name" value="WH-like_DNA-bd_sf"/>
</dbReference>
<dbReference type="HOGENOM" id="CLU_090333_0_1_9"/>
<dbReference type="InterPro" id="IPR014284">
    <property type="entry name" value="RNA_pol_sigma-70_dom"/>
</dbReference>
<evidence type="ECO:0000256" key="1">
    <source>
        <dbReference type="ARBA" id="ARBA00007788"/>
    </source>
</evidence>
<sequence>MDTTLVFAAKRGDQDAFAVLYREFRVRVWSWIRNYWIPGADREDLMQHAWIGFWEAIRDYDVRGKVPFLAFAKMCVVREIQTVLRMARRQKHTTHLTALSLDAECPWIEDAERTVLDVLVDRTAPSVEDVVFGPPKGVSAEELVAWAERHWRLNLSELEREVWRLRIEGHSYTEIQRMLGCGYKAVDNAVQRLRKKARRALMRQEGAAL</sequence>
<comment type="similarity">
    <text evidence="1">Belongs to the sigma-70 factor family.</text>
</comment>
<dbReference type="InterPro" id="IPR013249">
    <property type="entry name" value="RNA_pol_sigma70_r4_t2"/>
</dbReference>
<dbReference type="KEGG" id="aac:Aaci_0544"/>
<comment type="function">
    <text evidence="7">Sigma factors are initiation factors that promote the attachment of RNA polymerase to specific initiation sites and are then released. Sigma-S contributes to the protection against external stress, thus playing a role in cellular fitness and survival.</text>
</comment>
<dbReference type="NCBIfam" id="TIGR02937">
    <property type="entry name" value="sigma70-ECF"/>
    <property type="match status" value="1"/>
</dbReference>
<accession>C8WST9</accession>
<dbReference type="GO" id="GO:0003677">
    <property type="term" value="F:DNA binding"/>
    <property type="evidence" value="ECO:0007669"/>
    <property type="project" value="UniProtKB-KW"/>
</dbReference>
<evidence type="ECO:0000256" key="2">
    <source>
        <dbReference type="ARBA" id="ARBA00021245"/>
    </source>
</evidence>
<dbReference type="Pfam" id="PF08281">
    <property type="entry name" value="Sigma70_r4_2"/>
    <property type="match status" value="1"/>
</dbReference>
<evidence type="ECO:0000256" key="3">
    <source>
        <dbReference type="ARBA" id="ARBA00023015"/>
    </source>
</evidence>
<dbReference type="InterPro" id="IPR013325">
    <property type="entry name" value="RNA_pol_sigma_r2"/>
</dbReference>
<dbReference type="PANTHER" id="PTHR43133:SF8">
    <property type="entry name" value="RNA POLYMERASE SIGMA FACTOR HI_1459-RELATED"/>
    <property type="match status" value="1"/>
</dbReference>
<keyword evidence="3" id="KW-0805">Transcription regulation</keyword>
<dbReference type="Proteomes" id="UP000001917">
    <property type="component" value="Chromosome"/>
</dbReference>
<dbReference type="Pfam" id="PF04542">
    <property type="entry name" value="Sigma70_r2"/>
    <property type="match status" value="1"/>
</dbReference>
<dbReference type="RefSeq" id="WP_012809960.1">
    <property type="nucleotide sequence ID" value="NC_013205.1"/>
</dbReference>
<dbReference type="AlphaFoldDB" id="C8WST9"/>
<evidence type="ECO:0000259" key="8">
    <source>
        <dbReference type="Pfam" id="PF04542"/>
    </source>
</evidence>
<dbReference type="Gene3D" id="1.10.10.10">
    <property type="entry name" value="Winged helix-like DNA-binding domain superfamily/Winged helix DNA-binding domain"/>
    <property type="match status" value="1"/>
</dbReference>
<dbReference type="EMBL" id="CP001727">
    <property type="protein sequence ID" value="ACV57595.1"/>
    <property type="molecule type" value="Genomic_DNA"/>
</dbReference>
<dbReference type="eggNOG" id="COG1595">
    <property type="taxonomic scope" value="Bacteria"/>
</dbReference>
<dbReference type="InterPro" id="IPR016032">
    <property type="entry name" value="Sig_transdc_resp-reg_C-effctor"/>
</dbReference>
<reference evidence="11" key="1">
    <citation type="submission" date="2009-09" db="EMBL/GenBank/DDBJ databases">
        <title>The complete chromosome of Alicyclobacillus acidocaldarius subsp. acidocaldarius DSM 446.</title>
        <authorList>
            <consortium name="US DOE Joint Genome Institute (JGI-PGF)"/>
            <person name="Lucas S."/>
            <person name="Copeland A."/>
            <person name="Lapidus A."/>
            <person name="Glavina del Rio T."/>
            <person name="Dalin E."/>
            <person name="Tice H."/>
            <person name="Bruce D."/>
            <person name="Goodwin L."/>
            <person name="Pitluck S."/>
            <person name="Kyrpides N."/>
            <person name="Mavromatis K."/>
            <person name="Ivanova N."/>
            <person name="Ovchinnikova G."/>
            <person name="Chertkov O."/>
            <person name="Sims D."/>
            <person name="Brettin T."/>
            <person name="Detter J.C."/>
            <person name="Han C."/>
            <person name="Larimer F."/>
            <person name="Land M."/>
            <person name="Hauser L."/>
            <person name="Markowitz V."/>
            <person name="Cheng J.-F."/>
            <person name="Hugenholtz P."/>
            <person name="Woyke T."/>
            <person name="Wu D."/>
            <person name="Pukall R."/>
            <person name="Klenk H.-P."/>
            <person name="Eisen J.A."/>
        </authorList>
    </citation>
    <scope>NUCLEOTIDE SEQUENCE [LARGE SCALE GENOMIC DNA]</scope>
    <source>
        <strain evidence="11">ATCC 27009 / DSM 446 / BCRC 14685 / JCM 5260 / KCTC 1825 / NBRC 15652 / NCIMB 11725 / NRRL B-14509 / 104-IA</strain>
    </source>
</reference>
<protein>
    <recommendedName>
        <fullName evidence="2">RNA polymerase sigma factor SigS</fullName>
    </recommendedName>
</protein>
<dbReference type="InterPro" id="IPR007627">
    <property type="entry name" value="RNA_pol_sigma70_r2"/>
</dbReference>
<evidence type="ECO:0000313" key="10">
    <source>
        <dbReference type="EMBL" id="ACV57595.1"/>
    </source>
</evidence>
<evidence type="ECO:0000256" key="6">
    <source>
        <dbReference type="ARBA" id="ARBA00023163"/>
    </source>
</evidence>
<evidence type="ECO:0000259" key="9">
    <source>
        <dbReference type="Pfam" id="PF08281"/>
    </source>
</evidence>
<feature type="domain" description="RNA polymerase sigma-70 region 2" evidence="8">
    <location>
        <begin position="20"/>
        <end position="89"/>
    </location>
</feature>
<dbReference type="SUPFAM" id="SSF88946">
    <property type="entry name" value="Sigma2 domain of RNA polymerase sigma factors"/>
    <property type="match status" value="1"/>
</dbReference>
<evidence type="ECO:0000256" key="4">
    <source>
        <dbReference type="ARBA" id="ARBA00023082"/>
    </source>
</evidence>
<evidence type="ECO:0000313" key="11">
    <source>
        <dbReference type="Proteomes" id="UP000001917"/>
    </source>
</evidence>
<dbReference type="Gene3D" id="1.10.1740.10">
    <property type="match status" value="1"/>
</dbReference>
<keyword evidence="6" id="KW-0804">Transcription</keyword>
<gene>
    <name evidence="10" type="ordered locus">Aaci_0544</name>
</gene>
<dbReference type="SUPFAM" id="SSF46894">
    <property type="entry name" value="C-terminal effector domain of the bipartite response regulators"/>
    <property type="match status" value="1"/>
</dbReference>